<name>A0ABD5PBH0_9EURY</name>
<dbReference type="Pfam" id="PF00132">
    <property type="entry name" value="Hexapep"/>
    <property type="match status" value="2"/>
</dbReference>
<keyword evidence="7" id="KW-1185">Reference proteome</keyword>
<dbReference type="EMBL" id="JBHSDS010000005">
    <property type="protein sequence ID" value="MFC4357814.1"/>
    <property type="molecule type" value="Genomic_DNA"/>
</dbReference>
<keyword evidence="1" id="KW-0028">Amino-acid biosynthesis</keyword>
<dbReference type="SUPFAM" id="SSF51161">
    <property type="entry name" value="Trimeric LpxA-like enzymes"/>
    <property type="match status" value="1"/>
</dbReference>
<keyword evidence="3" id="KW-0220">Diaminopimelate biosynthesis</keyword>
<gene>
    <name evidence="6" type="ORF">ACFO0N_07620</name>
</gene>
<dbReference type="GO" id="GO:0019877">
    <property type="term" value="P:diaminopimelate biosynthetic process"/>
    <property type="evidence" value="ECO:0007669"/>
    <property type="project" value="UniProtKB-KW"/>
</dbReference>
<feature type="compositionally biased region" description="Basic and acidic residues" evidence="5">
    <location>
        <begin position="1"/>
        <end position="21"/>
    </location>
</feature>
<dbReference type="PANTHER" id="PTHR43300">
    <property type="entry name" value="ACETYLTRANSFERASE"/>
    <property type="match status" value="1"/>
</dbReference>
<evidence type="ECO:0000256" key="4">
    <source>
        <dbReference type="ARBA" id="ARBA00023154"/>
    </source>
</evidence>
<dbReference type="InterPro" id="IPR011004">
    <property type="entry name" value="Trimer_LpxA-like_sf"/>
</dbReference>
<proteinExistence type="predicted"/>
<dbReference type="PANTHER" id="PTHR43300:SF10">
    <property type="entry name" value="2,3,4,5-TETRAHYDROPYRIDINE-2,6-DICARBOXYLATE N-ACETYLTRANSFERASE"/>
    <property type="match status" value="1"/>
</dbReference>
<evidence type="ECO:0000256" key="2">
    <source>
        <dbReference type="ARBA" id="ARBA00022679"/>
    </source>
</evidence>
<dbReference type="GO" id="GO:0009085">
    <property type="term" value="P:lysine biosynthetic process"/>
    <property type="evidence" value="ECO:0007669"/>
    <property type="project" value="UniProtKB-KW"/>
</dbReference>
<accession>A0ABD5PBH0</accession>
<evidence type="ECO:0000256" key="5">
    <source>
        <dbReference type="SAM" id="MobiDB-lite"/>
    </source>
</evidence>
<dbReference type="InterPro" id="IPR018357">
    <property type="entry name" value="Hexapep_transf_CS"/>
</dbReference>
<dbReference type="InterPro" id="IPR050179">
    <property type="entry name" value="Trans_hexapeptide_repeat"/>
</dbReference>
<dbReference type="Proteomes" id="UP001595921">
    <property type="component" value="Unassembled WGS sequence"/>
</dbReference>
<dbReference type="AlphaFoldDB" id="A0ABD5PBH0"/>
<organism evidence="6 7">
    <name type="scientific">Halobium salinum</name>
    <dbReference type="NCBI Taxonomy" id="1364940"/>
    <lineage>
        <taxon>Archaea</taxon>
        <taxon>Methanobacteriati</taxon>
        <taxon>Methanobacteriota</taxon>
        <taxon>Stenosarchaea group</taxon>
        <taxon>Halobacteria</taxon>
        <taxon>Halobacteriales</taxon>
        <taxon>Haloferacaceae</taxon>
        <taxon>Halobium</taxon>
    </lineage>
</organism>
<sequence>MSEAEERARETEGVTLDHPHGDDDEEPTVVGEDSTIRAGSIVYTDVTIGRGLTTGHNVLIREHTVIGDDVVVGTNTVIDGWTEIGDNVSLQTGVYVPSYTKIGDRVFVGPRAVLTNDPYPIRQEVDLVGPTLEDDVSIGANATILPGVTVGEGSFVAAGAVVIEDVPPGSLAVGVPAQIRELPEELRGPNLLD</sequence>
<dbReference type="Gene3D" id="2.160.10.10">
    <property type="entry name" value="Hexapeptide repeat proteins"/>
    <property type="match status" value="1"/>
</dbReference>
<evidence type="ECO:0000256" key="1">
    <source>
        <dbReference type="ARBA" id="ARBA00022605"/>
    </source>
</evidence>
<dbReference type="InterPro" id="IPR001451">
    <property type="entry name" value="Hexapep"/>
</dbReference>
<keyword evidence="6" id="KW-0012">Acyltransferase</keyword>
<dbReference type="CDD" id="cd03358">
    <property type="entry name" value="LbH_WxcM_N_like"/>
    <property type="match status" value="1"/>
</dbReference>
<comment type="caution">
    <text evidence="6">The sequence shown here is derived from an EMBL/GenBank/DDBJ whole genome shotgun (WGS) entry which is preliminary data.</text>
</comment>
<protein>
    <submittedName>
        <fullName evidence="6">Acyltransferase</fullName>
        <ecNumber evidence="6">2.3.1.-</ecNumber>
    </submittedName>
</protein>
<dbReference type="GO" id="GO:0016746">
    <property type="term" value="F:acyltransferase activity"/>
    <property type="evidence" value="ECO:0007669"/>
    <property type="project" value="UniProtKB-KW"/>
</dbReference>
<keyword evidence="4" id="KW-0457">Lysine biosynthesis</keyword>
<keyword evidence="2 6" id="KW-0808">Transferase</keyword>
<reference evidence="6 7" key="1">
    <citation type="journal article" date="2019" name="Int. J. Syst. Evol. Microbiol.">
        <title>The Global Catalogue of Microorganisms (GCM) 10K type strain sequencing project: providing services to taxonomists for standard genome sequencing and annotation.</title>
        <authorList>
            <consortium name="The Broad Institute Genomics Platform"/>
            <consortium name="The Broad Institute Genome Sequencing Center for Infectious Disease"/>
            <person name="Wu L."/>
            <person name="Ma J."/>
        </authorList>
    </citation>
    <scope>NUCLEOTIDE SEQUENCE [LARGE SCALE GENOMIC DNA]</scope>
    <source>
        <strain evidence="6 7">CGMCC 1.12553</strain>
    </source>
</reference>
<feature type="region of interest" description="Disordered" evidence="5">
    <location>
        <begin position="1"/>
        <end position="31"/>
    </location>
</feature>
<evidence type="ECO:0000256" key="3">
    <source>
        <dbReference type="ARBA" id="ARBA00022915"/>
    </source>
</evidence>
<evidence type="ECO:0000313" key="7">
    <source>
        <dbReference type="Proteomes" id="UP001595921"/>
    </source>
</evidence>
<dbReference type="RefSeq" id="WP_267624547.1">
    <property type="nucleotide sequence ID" value="NZ_JAODIW010000009.1"/>
</dbReference>
<evidence type="ECO:0000313" key="6">
    <source>
        <dbReference type="EMBL" id="MFC4357814.1"/>
    </source>
</evidence>
<dbReference type="EC" id="2.3.1.-" evidence="6"/>
<dbReference type="PROSITE" id="PS00101">
    <property type="entry name" value="HEXAPEP_TRANSFERASES"/>
    <property type="match status" value="1"/>
</dbReference>